<dbReference type="PANTHER" id="PTHR46193">
    <property type="entry name" value="6-PHOSPHOGLUCONATE PHOSPHATASE"/>
    <property type="match status" value="1"/>
</dbReference>
<dbReference type="SFLD" id="SFLDS00003">
    <property type="entry name" value="Haloacid_Dehalogenase"/>
    <property type="match status" value="1"/>
</dbReference>
<dbReference type="NCBIfam" id="TIGR01509">
    <property type="entry name" value="HAD-SF-IA-v3"/>
    <property type="match status" value="1"/>
</dbReference>
<keyword evidence="7" id="KW-1185">Reference proteome</keyword>
<keyword evidence="3" id="KW-0479">Metal-binding</keyword>
<comment type="caution">
    <text evidence="6">The sequence shown here is derived from an EMBL/GenBank/DDBJ whole genome shotgun (WGS) entry which is preliminary data.</text>
</comment>
<evidence type="ECO:0000256" key="1">
    <source>
        <dbReference type="ARBA" id="ARBA00001946"/>
    </source>
</evidence>
<proteinExistence type="inferred from homology"/>
<evidence type="ECO:0000313" key="7">
    <source>
        <dbReference type="Proteomes" id="UP000298488"/>
    </source>
</evidence>
<keyword evidence="5" id="KW-0119">Carbohydrate metabolism</keyword>
<reference evidence="6 7" key="1">
    <citation type="submission" date="2019-03" db="EMBL/GenBank/DDBJ databases">
        <title>Genomics of glacier-inhabiting Cryobacterium strains.</title>
        <authorList>
            <person name="Liu Q."/>
            <person name="Xin Y.-H."/>
        </authorList>
    </citation>
    <scope>NUCLEOTIDE SEQUENCE [LARGE SCALE GENOMIC DNA]</scope>
    <source>
        <strain evidence="6 7">CGMCC 1.10440</strain>
    </source>
</reference>
<accession>A0A4R8V897</accession>
<dbReference type="RefSeq" id="WP_104094772.1">
    <property type="nucleotide sequence ID" value="NZ_JACHBP010000001.1"/>
</dbReference>
<dbReference type="CDD" id="cd07505">
    <property type="entry name" value="HAD_BPGM-like"/>
    <property type="match status" value="1"/>
</dbReference>
<sequence length="240" mass="25002">MTTHFPAAVLFDMDGTLVDTEPYWMKAETELVADFGGVWTAEDGLTLVGSGLGNAAAILQSRGVTLPIGEIIDRLTARVLAQTLVDVPWRPGALELVHTLRDAGIPTALVTMSMRPLAEHVANATGRRMFDVLVTGADVAKPKPHPEPYERAAALLEVDIAECVAIEDSIPGLASASASGAAVVGVPAHVALPESESWVLWPTLAGRTVDDLRALRDSRVGVASGSAVQAGGAEDGEALP</sequence>
<dbReference type="SFLD" id="SFLDG01129">
    <property type="entry name" value="C1.5:_HAD__Beta-PGM__Phosphata"/>
    <property type="match status" value="1"/>
</dbReference>
<keyword evidence="4" id="KW-0460">Magnesium</keyword>
<dbReference type="OrthoDB" id="9797743at2"/>
<dbReference type="Gene3D" id="3.40.50.1000">
    <property type="entry name" value="HAD superfamily/HAD-like"/>
    <property type="match status" value="1"/>
</dbReference>
<evidence type="ECO:0000256" key="4">
    <source>
        <dbReference type="ARBA" id="ARBA00022842"/>
    </source>
</evidence>
<dbReference type="InterPro" id="IPR036412">
    <property type="entry name" value="HAD-like_sf"/>
</dbReference>
<evidence type="ECO:0000256" key="2">
    <source>
        <dbReference type="ARBA" id="ARBA00006171"/>
    </source>
</evidence>
<dbReference type="GO" id="GO:0003824">
    <property type="term" value="F:catalytic activity"/>
    <property type="evidence" value="ECO:0007669"/>
    <property type="project" value="UniProtKB-ARBA"/>
</dbReference>
<dbReference type="SUPFAM" id="SSF56784">
    <property type="entry name" value="HAD-like"/>
    <property type="match status" value="1"/>
</dbReference>
<dbReference type="GO" id="GO:0046872">
    <property type="term" value="F:metal ion binding"/>
    <property type="evidence" value="ECO:0007669"/>
    <property type="project" value="UniProtKB-KW"/>
</dbReference>
<dbReference type="InterPro" id="IPR023198">
    <property type="entry name" value="PGP-like_dom2"/>
</dbReference>
<organism evidence="6 7">
    <name type="scientific">Terrimesophilobacter mesophilus</name>
    <dbReference type="NCBI Taxonomy" id="433647"/>
    <lineage>
        <taxon>Bacteria</taxon>
        <taxon>Bacillati</taxon>
        <taxon>Actinomycetota</taxon>
        <taxon>Actinomycetes</taxon>
        <taxon>Micrococcales</taxon>
        <taxon>Microbacteriaceae</taxon>
        <taxon>Terrimesophilobacter</taxon>
    </lineage>
</organism>
<dbReference type="InterPro" id="IPR006439">
    <property type="entry name" value="HAD-SF_hydro_IA"/>
</dbReference>
<protein>
    <submittedName>
        <fullName evidence="6">HAD family phosphatase</fullName>
    </submittedName>
</protein>
<name>A0A4R8V897_9MICO</name>
<dbReference type="InterPro" id="IPR051600">
    <property type="entry name" value="Beta-PGM-like"/>
</dbReference>
<dbReference type="PRINTS" id="PR00413">
    <property type="entry name" value="HADHALOGNASE"/>
</dbReference>
<gene>
    <name evidence="6" type="ORF">E3N84_01660</name>
</gene>
<dbReference type="Pfam" id="PF00702">
    <property type="entry name" value="Hydrolase"/>
    <property type="match status" value="1"/>
</dbReference>
<dbReference type="InterPro" id="IPR023214">
    <property type="entry name" value="HAD_sf"/>
</dbReference>
<comment type="similarity">
    <text evidence="2">Belongs to the HAD-like hydrolase superfamily. CbbY/CbbZ/Gph/YieH family.</text>
</comment>
<evidence type="ECO:0000313" key="6">
    <source>
        <dbReference type="EMBL" id="TFB78893.1"/>
    </source>
</evidence>
<comment type="cofactor">
    <cofactor evidence="1">
        <name>Mg(2+)</name>
        <dbReference type="ChEBI" id="CHEBI:18420"/>
    </cofactor>
</comment>
<evidence type="ECO:0000256" key="3">
    <source>
        <dbReference type="ARBA" id="ARBA00022723"/>
    </source>
</evidence>
<dbReference type="Proteomes" id="UP000298488">
    <property type="component" value="Unassembled WGS sequence"/>
</dbReference>
<evidence type="ECO:0000256" key="5">
    <source>
        <dbReference type="ARBA" id="ARBA00023277"/>
    </source>
</evidence>
<dbReference type="Gene3D" id="1.10.150.240">
    <property type="entry name" value="Putative phosphatase, domain 2"/>
    <property type="match status" value="1"/>
</dbReference>
<dbReference type="PANTHER" id="PTHR46193:SF18">
    <property type="entry name" value="HEXITOL PHOSPHATASE B"/>
    <property type="match status" value="1"/>
</dbReference>
<dbReference type="EMBL" id="SOFI01000003">
    <property type="protein sequence ID" value="TFB78893.1"/>
    <property type="molecule type" value="Genomic_DNA"/>
</dbReference>
<dbReference type="AlphaFoldDB" id="A0A4R8V897"/>